<evidence type="ECO:0000259" key="3">
    <source>
        <dbReference type="Pfam" id="PF18451"/>
    </source>
</evidence>
<feature type="coiled-coil region" evidence="1">
    <location>
        <begin position="361"/>
        <end position="394"/>
    </location>
</feature>
<keyword evidence="5" id="KW-1185">Reference proteome</keyword>
<reference evidence="4" key="1">
    <citation type="journal article" date="2014" name="Int. J. Syst. Evol. Microbiol.">
        <title>Complete genome sequence of Corynebacterium casei LMG S-19264T (=DSM 44701T), isolated from a smear-ripened cheese.</title>
        <authorList>
            <consortium name="US DOE Joint Genome Institute (JGI-PGF)"/>
            <person name="Walter F."/>
            <person name="Albersmeier A."/>
            <person name="Kalinowski J."/>
            <person name="Ruckert C."/>
        </authorList>
    </citation>
    <scope>NUCLEOTIDE SEQUENCE</scope>
    <source>
        <strain evidence="4">KCTC 42650</strain>
    </source>
</reference>
<sequence>MSVTTVKVRVALKPGMTCLEAKGQAYLNFTPRYTAAFVKELIAAMQKDGATVSIRRADGTGLDVPWSTPVRDALDLPDDATYATVLIDVLDSDLAEHNKAASGDGEAGGASINLSKHLSVVALQGTGAGATAETEDAAAKGDGGGNTAKYHSYPKVFTVTKPMSNLEFSNLVDMGLGMTEEQANRDNVKPENRVQPTDFEVTQEILDRGNGAGPGKLVVLIIDESRPVMDDETVVDAEEFIKGLPEDQLKALNDKTDALFREKSGYKPGEKLVKGDPRFEQMAAAWLEFRRELADVQNQVAGLPERLRAFLPIGEDGIPLTAENIGEIMRLADKLKDVSDAELAEFWDRTNAKTMDVTKFVDSVERYLARLEERKEATDKREEAERALYGKEELYRIWDLANEKKRPEVYRVRNEPFPSPENVAYNKTIDKAKADLPALLEKYGYASEAAFAAEVKAYANSFRDEAIAIAQDSLDKRDHEIFDFRDEHVSPESTSGMFDALAEAREYHVARSMGWGDEGLVKDLTPYIEEAARKDPHLAALLDFFRKEDPKGAIPEEVVELLVKEDNLTDFREELQEMLDDRDEAIDEMRGNLTEKDKIWSLDAAMGVARARAGVANDGLMLDDILDEATDEATKWDWVGEVALGVAAVIAGLVSGGTGTVAILAGAAALGLGVYGAWDTIDEYNEDQAAYLSGLASSRPSIVWVVISLATLPLDVLGLGSAIRGTIKAGGAIAKVSKITHIAAILDEGHDVGKAVRGFDDAAKTVKTAEEAVDEVKRLDDILKKIEVEGVPLPDELRHAIVKGATQHLDEALALAKLAPEPMNLAKATSGEIAGKIEFAVFRQKARGTGDFKAFMESADAKAIVGSADDLKASPESLAKVKEAYAAAEKEAESLIDTARGMGLSDDDLEVAMEYWARHPDMTRDELLSGVIKPMSSYGPPLKWPKRTKPTGKKGDVPTGRRLEAKEGDLAATKHEILRDNESADALADSGYKVELNPGKRPNGRKPDYKIEGEWADNLAPKPNTDPFNICSQISKKLGASREAMAVVPDRIQAQRIVLNLNDWKGSIDELREAAQAWRLNKTGPTLEQLGLEEILVVKDGLVFPL</sequence>
<evidence type="ECO:0000256" key="2">
    <source>
        <dbReference type="SAM" id="MobiDB-lite"/>
    </source>
</evidence>
<evidence type="ECO:0000256" key="1">
    <source>
        <dbReference type="SAM" id="Coils"/>
    </source>
</evidence>
<evidence type="ECO:0000313" key="4">
    <source>
        <dbReference type="EMBL" id="GHF52314.1"/>
    </source>
</evidence>
<proteinExistence type="predicted"/>
<name>A0A8J3M7F6_9RHOB</name>
<gene>
    <name evidence="4" type="ORF">GCM10017056_24800</name>
</gene>
<dbReference type="GO" id="GO:0004549">
    <property type="term" value="F:tRNA-specific ribonuclease activity"/>
    <property type="evidence" value="ECO:0007669"/>
    <property type="project" value="InterPro"/>
</dbReference>
<dbReference type="RefSeq" id="WP_189680415.1">
    <property type="nucleotide sequence ID" value="NZ_BNCJ01000006.1"/>
</dbReference>
<feature type="coiled-coil region" evidence="1">
    <location>
        <begin position="759"/>
        <end position="789"/>
    </location>
</feature>
<protein>
    <recommendedName>
        <fullName evidence="3">tRNA nuclease CdiA C-terminal domain-containing protein</fullName>
    </recommendedName>
</protein>
<feature type="domain" description="tRNA nuclease CdiA C-terminal" evidence="3">
    <location>
        <begin position="1006"/>
        <end position="1098"/>
    </location>
</feature>
<dbReference type="AlphaFoldDB" id="A0A8J3M7F6"/>
<organism evidence="4 5">
    <name type="scientific">Seohaeicola zhoushanensis</name>
    <dbReference type="NCBI Taxonomy" id="1569283"/>
    <lineage>
        <taxon>Bacteria</taxon>
        <taxon>Pseudomonadati</taxon>
        <taxon>Pseudomonadota</taxon>
        <taxon>Alphaproteobacteria</taxon>
        <taxon>Rhodobacterales</taxon>
        <taxon>Roseobacteraceae</taxon>
        <taxon>Seohaeicola</taxon>
    </lineage>
</organism>
<dbReference type="EMBL" id="BNCJ01000006">
    <property type="protein sequence ID" value="GHF52314.1"/>
    <property type="molecule type" value="Genomic_DNA"/>
</dbReference>
<dbReference type="InterPro" id="IPR033806">
    <property type="entry name" value="CDI_toxin_Bp1026b-like"/>
</dbReference>
<dbReference type="InterPro" id="IPR040559">
    <property type="entry name" value="CdiA_C"/>
</dbReference>
<dbReference type="Gene3D" id="3.40.1350.120">
    <property type="match status" value="1"/>
</dbReference>
<dbReference type="Proteomes" id="UP000626220">
    <property type="component" value="Unassembled WGS sequence"/>
</dbReference>
<dbReference type="Pfam" id="PF18451">
    <property type="entry name" value="CdiA_C"/>
    <property type="match status" value="1"/>
</dbReference>
<evidence type="ECO:0000313" key="5">
    <source>
        <dbReference type="Proteomes" id="UP000626220"/>
    </source>
</evidence>
<accession>A0A8J3M7F6</accession>
<keyword evidence="1" id="KW-0175">Coiled coil</keyword>
<dbReference type="CDD" id="cd13442">
    <property type="entry name" value="CDI_toxin_Bp1026b-like"/>
    <property type="match status" value="1"/>
</dbReference>
<comment type="caution">
    <text evidence="4">The sequence shown here is derived from an EMBL/GenBank/DDBJ whole genome shotgun (WGS) entry which is preliminary data.</text>
</comment>
<feature type="region of interest" description="Disordered" evidence="2">
    <location>
        <begin position="939"/>
        <end position="961"/>
    </location>
</feature>
<reference evidence="4" key="2">
    <citation type="submission" date="2020-09" db="EMBL/GenBank/DDBJ databases">
        <authorList>
            <person name="Sun Q."/>
            <person name="Kim S."/>
        </authorList>
    </citation>
    <scope>NUCLEOTIDE SEQUENCE</scope>
    <source>
        <strain evidence="4">KCTC 42650</strain>
    </source>
</reference>